<evidence type="ECO:0000259" key="1">
    <source>
        <dbReference type="Pfam" id="PF22746"/>
    </source>
</evidence>
<organism evidence="2 3">
    <name type="scientific">Alkaliphilus metalliredigens (strain QYMF)</name>
    <dbReference type="NCBI Taxonomy" id="293826"/>
    <lineage>
        <taxon>Bacteria</taxon>
        <taxon>Bacillati</taxon>
        <taxon>Bacillota</taxon>
        <taxon>Clostridia</taxon>
        <taxon>Peptostreptococcales</taxon>
        <taxon>Natronincolaceae</taxon>
        <taxon>Alkaliphilus</taxon>
    </lineage>
</organism>
<gene>
    <name evidence="2" type="ordered locus">Amet_3946</name>
</gene>
<accession>A6TV19</accession>
<name>A6TV19_ALKMQ</name>
<dbReference type="HOGENOM" id="CLU_132548_1_0_9"/>
<dbReference type="Pfam" id="PF22746">
    <property type="entry name" value="SHOCT-like_DUF2089-C"/>
    <property type="match status" value="1"/>
</dbReference>
<protein>
    <recommendedName>
        <fullName evidence="1">YvlB/LiaX N-terminal domain-containing protein</fullName>
    </recommendedName>
</protein>
<evidence type="ECO:0000313" key="2">
    <source>
        <dbReference type="EMBL" id="ABR50037.1"/>
    </source>
</evidence>
<dbReference type="OrthoDB" id="9808584at2"/>
<dbReference type="STRING" id="293826.Amet_3946"/>
<keyword evidence="3" id="KW-1185">Reference proteome</keyword>
<dbReference type="AlphaFoldDB" id="A6TV19"/>
<reference evidence="3" key="1">
    <citation type="journal article" date="2016" name="Genome Announc.">
        <title>Complete genome sequence of Alkaliphilus metalliredigens strain QYMF, an alkaliphilic and metal-reducing bacterium isolated from borax-contaminated leachate ponds.</title>
        <authorList>
            <person name="Hwang C."/>
            <person name="Copeland A."/>
            <person name="Lucas S."/>
            <person name="Lapidus A."/>
            <person name="Barry K."/>
            <person name="Detter J.C."/>
            <person name="Glavina Del Rio T."/>
            <person name="Hammon N."/>
            <person name="Israni S."/>
            <person name="Dalin E."/>
            <person name="Tice H."/>
            <person name="Pitluck S."/>
            <person name="Chertkov O."/>
            <person name="Brettin T."/>
            <person name="Bruce D."/>
            <person name="Han C."/>
            <person name="Schmutz J."/>
            <person name="Larimer F."/>
            <person name="Land M.L."/>
            <person name="Hauser L."/>
            <person name="Kyrpides N."/>
            <person name="Mikhailova N."/>
            <person name="Ye Q."/>
            <person name="Zhou J."/>
            <person name="Richardson P."/>
            <person name="Fields M.W."/>
        </authorList>
    </citation>
    <scope>NUCLEOTIDE SEQUENCE [LARGE SCALE GENOMIC DNA]</scope>
    <source>
        <strain evidence="3">QYMF</strain>
    </source>
</reference>
<dbReference type="Proteomes" id="UP000001572">
    <property type="component" value="Chromosome"/>
</dbReference>
<sequence length="146" mass="16439">MQNEKLKILEMIQEGKVSSAEGLELLNALQEVDKKEKNWTLDRLPNANKQRFLRVRVSGEESGVPKVEANIPLSLLKVVSKFVNMGMGMIPKEARIEMEKEGIDISKIDFDELVELIDQGLSDGKLLDVDVNDNEQGRILVSVYVD</sequence>
<dbReference type="KEGG" id="amt:Amet_3946"/>
<feature type="domain" description="YvlB/LiaX N-terminal" evidence="1">
    <location>
        <begin position="3"/>
        <end position="31"/>
    </location>
</feature>
<evidence type="ECO:0000313" key="3">
    <source>
        <dbReference type="Proteomes" id="UP000001572"/>
    </source>
</evidence>
<dbReference type="RefSeq" id="WP_012064991.1">
    <property type="nucleotide sequence ID" value="NC_009633.1"/>
</dbReference>
<dbReference type="eggNOG" id="ENOG5032SJ1">
    <property type="taxonomic scope" value="Bacteria"/>
</dbReference>
<dbReference type="EMBL" id="CP000724">
    <property type="protein sequence ID" value="ABR50037.1"/>
    <property type="molecule type" value="Genomic_DNA"/>
</dbReference>
<proteinExistence type="predicted"/>
<dbReference type="InterPro" id="IPR053959">
    <property type="entry name" value="YvlB/LiaX_N"/>
</dbReference>